<dbReference type="UniPathway" id="UPA00242"/>
<dbReference type="EC" id="5.1.3.3" evidence="5"/>
<evidence type="ECO:0000313" key="10">
    <source>
        <dbReference type="Proteomes" id="UP000186308"/>
    </source>
</evidence>
<feature type="active site" description="Proton acceptor" evidence="6">
    <location>
        <position position="319"/>
    </location>
</feature>
<dbReference type="InterPro" id="IPR047215">
    <property type="entry name" value="Galactose_mutarotase-like"/>
</dbReference>
<reference evidence="9 10" key="1">
    <citation type="submission" date="2017-01" db="EMBL/GenBank/DDBJ databases">
        <authorList>
            <person name="Varghese N."/>
            <person name="Submissions S."/>
        </authorList>
    </citation>
    <scope>NUCLEOTIDE SEQUENCE [LARGE SCALE GENOMIC DNA]</scope>
    <source>
        <strain evidence="9 10">ATCC 35905</strain>
    </source>
</reference>
<organism evidence="9 10">
    <name type="scientific">Acidiphilium rubrum</name>
    <dbReference type="NCBI Taxonomy" id="526"/>
    <lineage>
        <taxon>Bacteria</taxon>
        <taxon>Pseudomonadati</taxon>
        <taxon>Pseudomonadota</taxon>
        <taxon>Alphaproteobacteria</taxon>
        <taxon>Acetobacterales</taxon>
        <taxon>Acidocellaceae</taxon>
        <taxon>Acidiphilium</taxon>
    </lineage>
</organism>
<dbReference type="Gene3D" id="2.70.98.10">
    <property type="match status" value="1"/>
</dbReference>
<comment type="pathway">
    <text evidence="1 5">Carbohydrate metabolism; hexose metabolism.</text>
</comment>
<evidence type="ECO:0000256" key="8">
    <source>
        <dbReference type="PIRSR" id="PIRSR005096-3"/>
    </source>
</evidence>
<dbReference type="InterPro" id="IPR011013">
    <property type="entry name" value="Gal_mutarotase_sf_dom"/>
</dbReference>
<evidence type="ECO:0000256" key="7">
    <source>
        <dbReference type="PIRSR" id="PIRSR005096-2"/>
    </source>
</evidence>
<evidence type="ECO:0000313" key="9">
    <source>
        <dbReference type="EMBL" id="SIQ28538.1"/>
    </source>
</evidence>
<dbReference type="EMBL" id="FTNE01000003">
    <property type="protein sequence ID" value="SIQ28538.1"/>
    <property type="molecule type" value="Genomic_DNA"/>
</dbReference>
<dbReference type="InterPro" id="IPR015443">
    <property type="entry name" value="Aldose_1-epimerase"/>
</dbReference>
<comment type="similarity">
    <text evidence="2 5">Belongs to the aldose epimerase family.</text>
</comment>
<feature type="active site" description="Proton donor" evidence="6">
    <location>
        <position position="184"/>
    </location>
</feature>
<evidence type="ECO:0000256" key="2">
    <source>
        <dbReference type="ARBA" id="ARBA00006206"/>
    </source>
</evidence>
<dbReference type="PIRSF" id="PIRSF005096">
    <property type="entry name" value="GALM"/>
    <property type="match status" value="1"/>
</dbReference>
<proteinExistence type="inferred from homology"/>
<sequence>MQDAIITEYGTTADGALVRQVTLRNRAGMSVAVLDYAGAITAIMVPDREGAFGNVVLGCTNMADYESKSPYFGALLGRYANRIAGGRFSLDGEVFHLPVNNGPNTLHGGLKTGATPNFGHRIWDIVTANARSVTLQLVSADGDNGFPGTLTVTVVYTLEEDNAVRIDYAAQVEGRPTVLNLSNHTYFNLAGSGSALDQIVTIPASFFLPTDAGQIPTGILLAVAGTPMDFRTPHAAGARIGAPYEQLTLAGGYDHCYVLDKPAGAIGPAATLHDAVSGRVLSIETSEPGMQFYTGNNLTGTITGQDGALIGPGDGIAFETQHYPDAPNQPHFPTTRLDPGDAFRSTTIWRFSVA</sequence>
<name>A0A8G2CII2_ACIRU</name>
<dbReference type="RefSeq" id="WP_029310806.1">
    <property type="nucleotide sequence ID" value="NZ_FTNE01000003.1"/>
</dbReference>
<dbReference type="GO" id="GO:0033499">
    <property type="term" value="P:galactose catabolic process via UDP-galactose, Leloir pathway"/>
    <property type="evidence" value="ECO:0007669"/>
    <property type="project" value="TreeGrafter"/>
</dbReference>
<keyword evidence="10" id="KW-1185">Reference proteome</keyword>
<evidence type="ECO:0000256" key="3">
    <source>
        <dbReference type="ARBA" id="ARBA00023235"/>
    </source>
</evidence>
<dbReference type="PANTHER" id="PTHR10091">
    <property type="entry name" value="ALDOSE-1-EPIMERASE"/>
    <property type="match status" value="1"/>
</dbReference>
<dbReference type="GO" id="GO:0030246">
    <property type="term" value="F:carbohydrate binding"/>
    <property type="evidence" value="ECO:0007669"/>
    <property type="project" value="InterPro"/>
</dbReference>
<dbReference type="PANTHER" id="PTHR10091:SF0">
    <property type="entry name" value="GALACTOSE MUTAROTASE"/>
    <property type="match status" value="1"/>
</dbReference>
<comment type="catalytic activity">
    <reaction evidence="5">
        <text>alpha-D-glucose = beta-D-glucose</text>
        <dbReference type="Rhea" id="RHEA:10264"/>
        <dbReference type="ChEBI" id="CHEBI:15903"/>
        <dbReference type="ChEBI" id="CHEBI:17925"/>
        <dbReference type="EC" id="5.1.3.3"/>
    </reaction>
</comment>
<dbReference type="Pfam" id="PF01263">
    <property type="entry name" value="Aldose_epim"/>
    <property type="match status" value="1"/>
</dbReference>
<feature type="binding site" evidence="8">
    <location>
        <begin position="184"/>
        <end position="186"/>
    </location>
    <ligand>
        <name>beta-D-galactose</name>
        <dbReference type="ChEBI" id="CHEBI:27667"/>
    </ligand>
</feature>
<dbReference type="SUPFAM" id="SSF74650">
    <property type="entry name" value="Galactose mutarotase-like"/>
    <property type="match status" value="1"/>
</dbReference>
<dbReference type="GO" id="GO:0005737">
    <property type="term" value="C:cytoplasm"/>
    <property type="evidence" value="ECO:0007669"/>
    <property type="project" value="TreeGrafter"/>
</dbReference>
<dbReference type="CDD" id="cd09019">
    <property type="entry name" value="galactose_mutarotase_like"/>
    <property type="match status" value="1"/>
</dbReference>
<evidence type="ECO:0000256" key="1">
    <source>
        <dbReference type="ARBA" id="ARBA00005028"/>
    </source>
</evidence>
<dbReference type="GO" id="GO:0004034">
    <property type="term" value="F:aldose 1-epimerase activity"/>
    <property type="evidence" value="ECO:0007669"/>
    <property type="project" value="UniProtKB-EC"/>
</dbReference>
<comment type="caution">
    <text evidence="9">The sequence shown here is derived from an EMBL/GenBank/DDBJ whole genome shotgun (WGS) entry which is preliminary data.</text>
</comment>
<feature type="binding site" evidence="8">
    <location>
        <begin position="81"/>
        <end position="82"/>
    </location>
    <ligand>
        <name>beta-D-galactose</name>
        <dbReference type="ChEBI" id="CHEBI:27667"/>
    </ligand>
</feature>
<dbReference type="Proteomes" id="UP000186308">
    <property type="component" value="Unassembled WGS sequence"/>
</dbReference>
<dbReference type="OrthoDB" id="9779408at2"/>
<dbReference type="GO" id="GO:0006006">
    <property type="term" value="P:glucose metabolic process"/>
    <property type="evidence" value="ECO:0007669"/>
    <property type="project" value="TreeGrafter"/>
</dbReference>
<protein>
    <recommendedName>
        <fullName evidence="5">Aldose 1-epimerase</fullName>
        <ecNumber evidence="5">5.1.3.3</ecNumber>
    </recommendedName>
</protein>
<dbReference type="InterPro" id="IPR008183">
    <property type="entry name" value="Aldose_1/G6P_1-epimerase"/>
</dbReference>
<accession>A0A8G2CII2</accession>
<feature type="binding site" evidence="7">
    <location>
        <position position="254"/>
    </location>
    <ligand>
        <name>beta-D-galactose</name>
        <dbReference type="ChEBI" id="CHEBI:27667"/>
    </ligand>
</feature>
<evidence type="ECO:0000256" key="5">
    <source>
        <dbReference type="PIRNR" id="PIRNR005096"/>
    </source>
</evidence>
<dbReference type="AlphaFoldDB" id="A0A8G2CII2"/>
<dbReference type="NCBIfam" id="NF008277">
    <property type="entry name" value="PRK11055.1"/>
    <property type="match status" value="1"/>
</dbReference>
<keyword evidence="4 5" id="KW-0119">Carbohydrate metabolism</keyword>
<keyword evidence="3 5" id="KW-0413">Isomerase</keyword>
<evidence type="ECO:0000256" key="4">
    <source>
        <dbReference type="ARBA" id="ARBA00023277"/>
    </source>
</evidence>
<gene>
    <name evidence="9" type="ORF">SAMN05421828_10382</name>
</gene>
<evidence type="ECO:0000256" key="6">
    <source>
        <dbReference type="PIRSR" id="PIRSR005096-1"/>
    </source>
</evidence>
<dbReference type="InterPro" id="IPR014718">
    <property type="entry name" value="GH-type_carb-bd"/>
</dbReference>